<dbReference type="GO" id="GO:0003677">
    <property type="term" value="F:DNA binding"/>
    <property type="evidence" value="ECO:0007669"/>
    <property type="project" value="InterPro"/>
</dbReference>
<dbReference type="InterPro" id="IPR005158">
    <property type="entry name" value="BTAD"/>
</dbReference>
<dbReference type="Gene3D" id="1.10.10.10">
    <property type="entry name" value="Winged helix-like DNA-binding domain superfamily/Winged helix DNA-binding domain"/>
    <property type="match status" value="1"/>
</dbReference>
<dbReference type="PANTHER" id="PTHR35807">
    <property type="entry name" value="TRANSCRIPTIONAL REGULATOR REDD-RELATED"/>
    <property type="match status" value="1"/>
</dbReference>
<evidence type="ECO:0000313" key="5">
    <source>
        <dbReference type="EMBL" id="HIX05651.1"/>
    </source>
</evidence>
<reference evidence="5" key="2">
    <citation type="submission" date="2021-04" db="EMBL/GenBank/DDBJ databases">
        <authorList>
            <person name="Gilroy R."/>
        </authorList>
    </citation>
    <scope>NUCLEOTIDE SEQUENCE</scope>
    <source>
        <strain evidence="5">2239</strain>
    </source>
</reference>
<dbReference type="PANTHER" id="PTHR35807:SF1">
    <property type="entry name" value="TRANSCRIPTIONAL REGULATOR REDD"/>
    <property type="match status" value="1"/>
</dbReference>
<dbReference type="InterPro" id="IPR036388">
    <property type="entry name" value="WH-like_DNA-bd_sf"/>
</dbReference>
<keyword evidence="3" id="KW-0175">Coiled coil</keyword>
<sequence>MGDAISALQIRMLGDFSITYHGQRLCLKNSLTTKSMIALQLLLYRGEAGAARETLVDALFYNDNSADPLNNLKVTVSNLRRFLAGAGLPPEMTVRAKSKRYYFSSPEPVWLDTAAFDKWLEKAGSTADEEEKCACLLEACNLYAGDFLPHLAAEDWAAVAAAHYRQRYFDCVRQLAELLKKQERWEELLAIATQAASLHHLEELQCLRIDCLMRLGRYQQAKEVYDQTVRELEDEFSVTPGQALVERFHQLNLAGKVGYETVQELSGQLQESTPARGAYYCSYPGFIDVYRACSRMLERTGQSAYLLLYWLTDSHGQTLEDAQKAALAAPKLKAAIGASLRRGDVFTQYGRDRFLVILVGTSRENCDLVDKRILQKYKEDAARGISFRHTLHPLGPVELDLNDGRIWRPSGK</sequence>
<reference evidence="5" key="1">
    <citation type="journal article" date="2021" name="PeerJ">
        <title>Extensive microbial diversity within the chicken gut microbiome revealed by metagenomics and culture.</title>
        <authorList>
            <person name="Gilroy R."/>
            <person name="Ravi A."/>
            <person name="Getino M."/>
            <person name="Pursley I."/>
            <person name="Horton D.L."/>
            <person name="Alikhan N.F."/>
            <person name="Baker D."/>
            <person name="Gharbi K."/>
            <person name="Hall N."/>
            <person name="Watson M."/>
            <person name="Adriaenssens E.M."/>
            <person name="Foster-Nyarko E."/>
            <person name="Jarju S."/>
            <person name="Secka A."/>
            <person name="Antonio M."/>
            <person name="Oren A."/>
            <person name="Chaudhuri R.R."/>
            <person name="La Ragione R."/>
            <person name="Hildebrand F."/>
            <person name="Pallen M.J."/>
        </authorList>
    </citation>
    <scope>NUCLEOTIDE SEQUENCE</scope>
    <source>
        <strain evidence="5">2239</strain>
    </source>
</reference>
<dbReference type="Gene3D" id="1.25.40.10">
    <property type="entry name" value="Tetratricopeptide repeat domain"/>
    <property type="match status" value="1"/>
</dbReference>
<dbReference type="SUPFAM" id="SSF46894">
    <property type="entry name" value="C-terminal effector domain of the bipartite response regulators"/>
    <property type="match status" value="1"/>
</dbReference>
<dbReference type="Proteomes" id="UP000824193">
    <property type="component" value="Unassembled WGS sequence"/>
</dbReference>
<feature type="domain" description="Bacterial transcriptional activator" evidence="4">
    <location>
        <begin position="111"/>
        <end position="252"/>
    </location>
</feature>
<dbReference type="Pfam" id="PF03704">
    <property type="entry name" value="BTAD"/>
    <property type="match status" value="1"/>
</dbReference>
<evidence type="ECO:0000313" key="6">
    <source>
        <dbReference type="Proteomes" id="UP000824193"/>
    </source>
</evidence>
<keyword evidence="1" id="KW-0805">Transcription regulation</keyword>
<dbReference type="SMART" id="SM01043">
    <property type="entry name" value="BTAD"/>
    <property type="match status" value="1"/>
</dbReference>
<comment type="caution">
    <text evidence="5">The sequence shown here is derived from an EMBL/GenBank/DDBJ whole genome shotgun (WGS) entry which is preliminary data.</text>
</comment>
<name>A0A9D2ADL5_9FIRM</name>
<organism evidence="5 6">
    <name type="scientific">Candidatus Allofournierella pullicola</name>
    <dbReference type="NCBI Taxonomy" id="2838596"/>
    <lineage>
        <taxon>Bacteria</taxon>
        <taxon>Bacillati</taxon>
        <taxon>Bacillota</taxon>
        <taxon>Clostridia</taxon>
        <taxon>Eubacteriales</taxon>
        <taxon>Oscillospiraceae</taxon>
        <taxon>Allofournierella</taxon>
    </lineage>
</organism>
<evidence type="ECO:0000259" key="4">
    <source>
        <dbReference type="SMART" id="SM01043"/>
    </source>
</evidence>
<feature type="coiled-coil region" evidence="3">
    <location>
        <begin position="175"/>
        <end position="235"/>
    </location>
</feature>
<dbReference type="SUPFAM" id="SSF48452">
    <property type="entry name" value="TPR-like"/>
    <property type="match status" value="1"/>
</dbReference>
<keyword evidence="2" id="KW-0804">Transcription</keyword>
<evidence type="ECO:0000256" key="3">
    <source>
        <dbReference type="SAM" id="Coils"/>
    </source>
</evidence>
<dbReference type="InterPro" id="IPR016032">
    <property type="entry name" value="Sig_transdc_resp-reg_C-effctor"/>
</dbReference>
<evidence type="ECO:0000256" key="1">
    <source>
        <dbReference type="ARBA" id="ARBA00023015"/>
    </source>
</evidence>
<dbReference type="InterPro" id="IPR051677">
    <property type="entry name" value="AfsR-DnrI-RedD_regulator"/>
</dbReference>
<proteinExistence type="predicted"/>
<dbReference type="GO" id="GO:0006355">
    <property type="term" value="P:regulation of DNA-templated transcription"/>
    <property type="evidence" value="ECO:0007669"/>
    <property type="project" value="InterPro"/>
</dbReference>
<evidence type="ECO:0000256" key="2">
    <source>
        <dbReference type="ARBA" id="ARBA00023163"/>
    </source>
</evidence>
<dbReference type="EMBL" id="DXFW01000018">
    <property type="protein sequence ID" value="HIX05651.1"/>
    <property type="molecule type" value="Genomic_DNA"/>
</dbReference>
<dbReference type="InterPro" id="IPR011990">
    <property type="entry name" value="TPR-like_helical_dom_sf"/>
</dbReference>
<protein>
    <recommendedName>
        <fullName evidence="4">Bacterial transcriptional activator domain-containing protein</fullName>
    </recommendedName>
</protein>
<accession>A0A9D2ADL5</accession>
<gene>
    <name evidence="5" type="ORF">H9865_06065</name>
</gene>
<dbReference type="AlphaFoldDB" id="A0A9D2ADL5"/>